<comment type="caution">
    <text evidence="1">The sequence shown here is derived from an EMBL/GenBank/DDBJ whole genome shotgun (WGS) entry which is preliminary data.</text>
</comment>
<organism evidence="1 2">
    <name type="scientific">Novymonas esmeraldas</name>
    <dbReference type="NCBI Taxonomy" id="1808958"/>
    <lineage>
        <taxon>Eukaryota</taxon>
        <taxon>Discoba</taxon>
        <taxon>Euglenozoa</taxon>
        <taxon>Kinetoplastea</taxon>
        <taxon>Metakinetoplastina</taxon>
        <taxon>Trypanosomatida</taxon>
        <taxon>Trypanosomatidae</taxon>
        <taxon>Novymonas</taxon>
    </lineage>
</organism>
<accession>A0AAW0F7N7</accession>
<dbReference type="Proteomes" id="UP001430356">
    <property type="component" value="Unassembled WGS sequence"/>
</dbReference>
<gene>
    <name evidence="1" type="ORF">NESM_000247700</name>
</gene>
<name>A0AAW0F7N7_9TRYP</name>
<keyword evidence="2" id="KW-1185">Reference proteome</keyword>
<evidence type="ECO:0000313" key="1">
    <source>
        <dbReference type="EMBL" id="KAK7201811.1"/>
    </source>
</evidence>
<proteinExistence type="predicted"/>
<dbReference type="EMBL" id="JAECZO010000020">
    <property type="protein sequence ID" value="KAK7201811.1"/>
    <property type="molecule type" value="Genomic_DNA"/>
</dbReference>
<dbReference type="AlphaFoldDB" id="A0AAW0F7N7"/>
<reference evidence="1 2" key="1">
    <citation type="journal article" date="2021" name="MBio">
        <title>A New Model Trypanosomatid, Novymonas esmeraldas: Genomic Perception of Its 'Candidatus Pandoraea novymonadis' Endosymbiont.</title>
        <authorList>
            <person name="Zakharova A."/>
            <person name="Saura A."/>
            <person name="Butenko A."/>
            <person name="Podesvova L."/>
            <person name="Warmusova S."/>
            <person name="Kostygov A.Y."/>
            <person name="Nenarokova A."/>
            <person name="Lukes J."/>
            <person name="Opperdoes F.R."/>
            <person name="Yurchenko V."/>
        </authorList>
    </citation>
    <scope>NUCLEOTIDE SEQUENCE [LARGE SCALE GENOMIC DNA]</scope>
    <source>
        <strain evidence="1 2">E262AT.01</strain>
    </source>
</reference>
<evidence type="ECO:0000313" key="2">
    <source>
        <dbReference type="Proteomes" id="UP001430356"/>
    </source>
</evidence>
<sequence>MNSTTEAQFEAAWGEVEREQQEQLSASTALLDAEVEQELAALLTGVRDSLTEDQRDIQLEFDKLIRMVQQFQQGVEMWQLKARSSIKTIEEKQRNFALLVEETSIRAGAARTECRDRLQKRAAESEARCQQLLAAAAEDASL</sequence>
<protein>
    <submittedName>
        <fullName evidence="1">Uncharacterized protein</fullName>
    </submittedName>
</protein>